<evidence type="ECO:0000256" key="4">
    <source>
        <dbReference type="ARBA" id="ARBA00022454"/>
    </source>
</evidence>
<accession>A0A1L9SUQ9</accession>
<keyword evidence="5" id="KW-0238">DNA-binding</keyword>
<dbReference type="GO" id="GO:0005634">
    <property type="term" value="C:nucleus"/>
    <property type="evidence" value="ECO:0007669"/>
    <property type="project" value="UniProtKB-SubCell"/>
</dbReference>
<dbReference type="PRINTS" id="PR00623">
    <property type="entry name" value="HISTONEH4"/>
</dbReference>
<dbReference type="RefSeq" id="XP_022585439.1">
    <property type="nucleotide sequence ID" value="XM_022721606.1"/>
</dbReference>
<evidence type="ECO:0000256" key="6">
    <source>
        <dbReference type="ARBA" id="ARBA00023242"/>
    </source>
</evidence>
<dbReference type="GO" id="GO:0046982">
    <property type="term" value="F:protein heterodimerization activity"/>
    <property type="evidence" value="ECO:0007669"/>
    <property type="project" value="InterPro"/>
</dbReference>
<proteinExistence type="inferred from homology"/>
<dbReference type="InterPro" id="IPR009072">
    <property type="entry name" value="Histone-fold"/>
</dbReference>
<evidence type="ECO:0000256" key="3">
    <source>
        <dbReference type="ARBA" id="ARBA00006564"/>
    </source>
</evidence>
<comment type="subcellular location">
    <subcellularLocation>
        <location evidence="2">Chromosome</location>
    </subcellularLocation>
    <subcellularLocation>
        <location evidence="1">Nucleus</location>
    </subcellularLocation>
</comment>
<dbReference type="PANTHER" id="PTHR10484">
    <property type="entry name" value="HISTONE H4"/>
    <property type="match status" value="1"/>
</dbReference>
<dbReference type="STRING" id="1073090.A0A1L9SUQ9"/>
<evidence type="ECO:0000256" key="5">
    <source>
        <dbReference type="ARBA" id="ARBA00023125"/>
    </source>
</evidence>
<name>A0A1L9SUQ9_9EURO</name>
<protein>
    <recommendedName>
        <fullName evidence="10">Histone H4</fullName>
    </recommendedName>
</protein>
<sequence length="109" mass="12216">MITPPPTGNPLTGGFPALPRRGRKPIRDNILGVSRQSIRRLARRGGIARINIDIYQGVRQVIKDRLELLISQLVELLESGNTPDHERTIVDSRDVVYVLSRLGTPMYGF</sequence>
<dbReference type="SUPFAM" id="SSF47113">
    <property type="entry name" value="Histone-fold"/>
    <property type="match status" value="1"/>
</dbReference>
<comment type="similarity">
    <text evidence="3">Belongs to the histone H4 family.</text>
</comment>
<dbReference type="EMBL" id="KV878336">
    <property type="protein sequence ID" value="OJJ50929.1"/>
    <property type="molecule type" value="Genomic_DNA"/>
</dbReference>
<evidence type="ECO:0000313" key="9">
    <source>
        <dbReference type="Proteomes" id="UP000184188"/>
    </source>
</evidence>
<evidence type="ECO:0000313" key="8">
    <source>
        <dbReference type="EMBL" id="OJJ50929.1"/>
    </source>
</evidence>
<keyword evidence="7" id="KW-0544">Nucleosome core</keyword>
<dbReference type="Proteomes" id="UP000184188">
    <property type="component" value="Unassembled WGS sequence"/>
</dbReference>
<dbReference type="CDD" id="cd22912">
    <property type="entry name" value="HFD_H4"/>
    <property type="match status" value="1"/>
</dbReference>
<dbReference type="GO" id="GO:0000786">
    <property type="term" value="C:nucleosome"/>
    <property type="evidence" value="ECO:0007669"/>
    <property type="project" value="UniProtKB-KW"/>
</dbReference>
<keyword evidence="4" id="KW-0158">Chromosome</keyword>
<organism evidence="8 9">
    <name type="scientific">Penicilliopsis zonata CBS 506.65</name>
    <dbReference type="NCBI Taxonomy" id="1073090"/>
    <lineage>
        <taxon>Eukaryota</taxon>
        <taxon>Fungi</taxon>
        <taxon>Dikarya</taxon>
        <taxon>Ascomycota</taxon>
        <taxon>Pezizomycotina</taxon>
        <taxon>Eurotiomycetes</taxon>
        <taxon>Eurotiomycetidae</taxon>
        <taxon>Eurotiales</taxon>
        <taxon>Aspergillaceae</taxon>
        <taxon>Penicilliopsis</taxon>
    </lineage>
</organism>
<keyword evidence="9" id="KW-1185">Reference proteome</keyword>
<dbReference type="OrthoDB" id="4341621at2759"/>
<evidence type="ECO:0000256" key="1">
    <source>
        <dbReference type="ARBA" id="ARBA00004123"/>
    </source>
</evidence>
<keyword evidence="6" id="KW-0539">Nucleus</keyword>
<dbReference type="InterPro" id="IPR001951">
    <property type="entry name" value="Histone_H4"/>
</dbReference>
<dbReference type="AlphaFoldDB" id="A0A1L9SUQ9"/>
<evidence type="ECO:0000256" key="2">
    <source>
        <dbReference type="ARBA" id="ARBA00004286"/>
    </source>
</evidence>
<reference evidence="9" key="1">
    <citation type="journal article" date="2017" name="Genome Biol.">
        <title>Comparative genomics reveals high biological diversity and specific adaptations in the industrially and medically important fungal genus Aspergillus.</title>
        <authorList>
            <person name="de Vries R.P."/>
            <person name="Riley R."/>
            <person name="Wiebenga A."/>
            <person name="Aguilar-Osorio G."/>
            <person name="Amillis S."/>
            <person name="Uchima C.A."/>
            <person name="Anderluh G."/>
            <person name="Asadollahi M."/>
            <person name="Askin M."/>
            <person name="Barry K."/>
            <person name="Battaglia E."/>
            <person name="Bayram O."/>
            <person name="Benocci T."/>
            <person name="Braus-Stromeyer S.A."/>
            <person name="Caldana C."/>
            <person name="Canovas D."/>
            <person name="Cerqueira G.C."/>
            <person name="Chen F."/>
            <person name="Chen W."/>
            <person name="Choi C."/>
            <person name="Clum A."/>
            <person name="Dos Santos R.A."/>
            <person name="Damasio A.R."/>
            <person name="Diallinas G."/>
            <person name="Emri T."/>
            <person name="Fekete E."/>
            <person name="Flipphi M."/>
            <person name="Freyberg S."/>
            <person name="Gallo A."/>
            <person name="Gournas C."/>
            <person name="Habgood R."/>
            <person name="Hainaut M."/>
            <person name="Harispe M.L."/>
            <person name="Henrissat B."/>
            <person name="Hilden K.S."/>
            <person name="Hope R."/>
            <person name="Hossain A."/>
            <person name="Karabika E."/>
            <person name="Karaffa L."/>
            <person name="Karanyi Z."/>
            <person name="Krasevec N."/>
            <person name="Kuo A."/>
            <person name="Kusch H."/>
            <person name="LaButti K."/>
            <person name="Lagendijk E.L."/>
            <person name="Lapidus A."/>
            <person name="Levasseur A."/>
            <person name="Lindquist E."/>
            <person name="Lipzen A."/>
            <person name="Logrieco A.F."/>
            <person name="MacCabe A."/>
            <person name="Maekelae M.R."/>
            <person name="Malavazi I."/>
            <person name="Melin P."/>
            <person name="Meyer V."/>
            <person name="Mielnichuk N."/>
            <person name="Miskei M."/>
            <person name="Molnar A.P."/>
            <person name="Mule G."/>
            <person name="Ngan C.Y."/>
            <person name="Orejas M."/>
            <person name="Orosz E."/>
            <person name="Ouedraogo J.P."/>
            <person name="Overkamp K.M."/>
            <person name="Park H.-S."/>
            <person name="Perrone G."/>
            <person name="Piumi F."/>
            <person name="Punt P.J."/>
            <person name="Ram A.F."/>
            <person name="Ramon A."/>
            <person name="Rauscher S."/>
            <person name="Record E."/>
            <person name="Riano-Pachon D.M."/>
            <person name="Robert V."/>
            <person name="Roehrig J."/>
            <person name="Ruller R."/>
            <person name="Salamov A."/>
            <person name="Salih N.S."/>
            <person name="Samson R.A."/>
            <person name="Sandor E."/>
            <person name="Sanguinetti M."/>
            <person name="Schuetze T."/>
            <person name="Sepcic K."/>
            <person name="Shelest E."/>
            <person name="Sherlock G."/>
            <person name="Sophianopoulou V."/>
            <person name="Squina F.M."/>
            <person name="Sun H."/>
            <person name="Susca A."/>
            <person name="Todd R.B."/>
            <person name="Tsang A."/>
            <person name="Unkles S.E."/>
            <person name="van de Wiele N."/>
            <person name="van Rossen-Uffink D."/>
            <person name="Oliveira J.V."/>
            <person name="Vesth T.C."/>
            <person name="Visser J."/>
            <person name="Yu J.-H."/>
            <person name="Zhou M."/>
            <person name="Andersen M.R."/>
            <person name="Archer D.B."/>
            <person name="Baker S.E."/>
            <person name="Benoit I."/>
            <person name="Brakhage A.A."/>
            <person name="Braus G.H."/>
            <person name="Fischer R."/>
            <person name="Frisvad J.C."/>
            <person name="Goldman G.H."/>
            <person name="Houbraken J."/>
            <person name="Oakley B."/>
            <person name="Pocsi I."/>
            <person name="Scazzocchio C."/>
            <person name="Seiboth B."/>
            <person name="vanKuyk P.A."/>
            <person name="Wortman J."/>
            <person name="Dyer P.S."/>
            <person name="Grigoriev I.V."/>
        </authorList>
    </citation>
    <scope>NUCLEOTIDE SEQUENCE [LARGE SCALE GENOMIC DNA]</scope>
    <source>
        <strain evidence="9">CBS 506.65</strain>
    </source>
</reference>
<evidence type="ECO:0000256" key="7">
    <source>
        <dbReference type="ARBA" id="ARBA00023269"/>
    </source>
</evidence>
<dbReference type="GO" id="GO:0003677">
    <property type="term" value="F:DNA binding"/>
    <property type="evidence" value="ECO:0007669"/>
    <property type="project" value="UniProtKB-KW"/>
</dbReference>
<dbReference type="GO" id="GO:0030527">
    <property type="term" value="F:structural constituent of chromatin"/>
    <property type="evidence" value="ECO:0007669"/>
    <property type="project" value="InterPro"/>
</dbReference>
<dbReference type="VEuPathDB" id="FungiDB:ASPZODRAFT_126902"/>
<gene>
    <name evidence="8" type="ORF">ASPZODRAFT_126902</name>
</gene>
<dbReference type="Gene3D" id="1.10.20.10">
    <property type="entry name" value="Histone, subunit A"/>
    <property type="match status" value="1"/>
</dbReference>
<dbReference type="GeneID" id="34608071"/>
<evidence type="ECO:0008006" key="10">
    <source>
        <dbReference type="Google" id="ProtNLM"/>
    </source>
</evidence>